<proteinExistence type="predicted"/>
<protein>
    <recommendedName>
        <fullName evidence="3">CCHC-type domain-containing protein</fullName>
    </recommendedName>
</protein>
<evidence type="ECO:0000256" key="1">
    <source>
        <dbReference type="PROSITE-ProRule" id="PRU00047"/>
    </source>
</evidence>
<keyword evidence="1" id="KW-0863">Zinc-finger</keyword>
<dbReference type="InterPro" id="IPR036875">
    <property type="entry name" value="Znf_CCHC_sf"/>
</dbReference>
<feature type="region of interest" description="Disordered" evidence="2">
    <location>
        <begin position="267"/>
        <end position="310"/>
    </location>
</feature>
<dbReference type="Proteomes" id="UP001258017">
    <property type="component" value="Unassembled WGS sequence"/>
</dbReference>
<organism evidence="4 5">
    <name type="scientific">Odynerus spinipes</name>
    <dbReference type="NCBI Taxonomy" id="1348599"/>
    <lineage>
        <taxon>Eukaryota</taxon>
        <taxon>Metazoa</taxon>
        <taxon>Ecdysozoa</taxon>
        <taxon>Arthropoda</taxon>
        <taxon>Hexapoda</taxon>
        <taxon>Insecta</taxon>
        <taxon>Pterygota</taxon>
        <taxon>Neoptera</taxon>
        <taxon>Endopterygota</taxon>
        <taxon>Hymenoptera</taxon>
        <taxon>Apocrita</taxon>
        <taxon>Aculeata</taxon>
        <taxon>Vespoidea</taxon>
        <taxon>Vespidae</taxon>
        <taxon>Eumeninae</taxon>
        <taxon>Odynerus</taxon>
    </lineage>
</organism>
<dbReference type="PROSITE" id="PS50158">
    <property type="entry name" value="ZF_CCHC"/>
    <property type="match status" value="1"/>
</dbReference>
<dbReference type="AlphaFoldDB" id="A0AAD9REI0"/>
<feature type="compositionally biased region" description="Polar residues" evidence="2">
    <location>
        <begin position="267"/>
        <end position="278"/>
    </location>
</feature>
<dbReference type="Gene3D" id="4.10.60.10">
    <property type="entry name" value="Zinc finger, CCHC-type"/>
    <property type="match status" value="1"/>
</dbReference>
<dbReference type="InterPro" id="IPR001878">
    <property type="entry name" value="Znf_CCHC"/>
</dbReference>
<dbReference type="Pfam" id="PF00098">
    <property type="entry name" value="zf-CCHC"/>
    <property type="match status" value="1"/>
</dbReference>
<reference evidence="4" key="1">
    <citation type="submission" date="2021-08" db="EMBL/GenBank/DDBJ databases">
        <authorList>
            <person name="Misof B."/>
            <person name="Oliver O."/>
            <person name="Podsiadlowski L."/>
            <person name="Donath A."/>
            <person name="Peters R."/>
            <person name="Mayer C."/>
            <person name="Rust J."/>
            <person name="Gunkel S."/>
            <person name="Lesny P."/>
            <person name="Martin S."/>
            <person name="Oeyen J.P."/>
            <person name="Petersen M."/>
            <person name="Panagiotis P."/>
            <person name="Wilbrandt J."/>
            <person name="Tanja T."/>
        </authorList>
    </citation>
    <scope>NUCLEOTIDE SEQUENCE</scope>
    <source>
        <strain evidence="4">GBR_01_08_01A</strain>
        <tissue evidence="4">Thorax + abdomen</tissue>
    </source>
</reference>
<reference evidence="4" key="2">
    <citation type="journal article" date="2023" name="Commun. Biol.">
        <title>Intrasexual cuticular hydrocarbon dimorphism in a wasp sheds light on hydrocarbon biosynthesis genes in Hymenoptera.</title>
        <authorList>
            <person name="Moris V.C."/>
            <person name="Podsiadlowski L."/>
            <person name="Martin S."/>
            <person name="Oeyen J.P."/>
            <person name="Donath A."/>
            <person name="Petersen M."/>
            <person name="Wilbrandt J."/>
            <person name="Misof B."/>
            <person name="Liedtke D."/>
            <person name="Thamm M."/>
            <person name="Scheiner R."/>
            <person name="Schmitt T."/>
            <person name="Niehuis O."/>
        </authorList>
    </citation>
    <scope>NUCLEOTIDE SEQUENCE</scope>
    <source>
        <strain evidence="4">GBR_01_08_01A</strain>
    </source>
</reference>
<name>A0AAD9REI0_9HYME</name>
<dbReference type="SUPFAM" id="SSF57756">
    <property type="entry name" value="Retrovirus zinc finger-like domains"/>
    <property type="match status" value="1"/>
</dbReference>
<evidence type="ECO:0000313" key="5">
    <source>
        <dbReference type="Proteomes" id="UP001258017"/>
    </source>
</evidence>
<evidence type="ECO:0000313" key="4">
    <source>
        <dbReference type="EMBL" id="KAK2578265.1"/>
    </source>
</evidence>
<dbReference type="GO" id="GO:0003676">
    <property type="term" value="F:nucleic acid binding"/>
    <property type="evidence" value="ECO:0007669"/>
    <property type="project" value="InterPro"/>
</dbReference>
<keyword evidence="1" id="KW-0479">Metal-binding</keyword>
<accession>A0AAD9REI0</accession>
<sequence>MDTQQPTTYANAAKSLLFPTKEQAILIDALEGIQLKEYITALAKIVPPAQIRFVSRISNNRICVYLSSKTLANDLVDKSFITINDKTLTLRPLISKNKRIILSNVPPIIPHCDILKILNQLNIQTTSEITFLRAGLNDPSLSHIMSFRRQVYINPEDVNKLPDSFKMIHDNTTYWIYLSTDSLTCFLCKNEGHVAKNCPTVNNENNLNIPLPVPTPQPLLLPSPSQIDKTILHKISSENSTIPPENPPNLIPPVEITPTKIENTINNKRQHSESSSNPPHLPESQDDSNESSSNCNHVVHHSTTYTRKKKVKKVLPISDLGTNPAHPLAKIETEMSNHPSNYPLNFLQLSNLLERTHGSHNPLTVAKEFSNDIPTLIDMLNKLYSLTADKGQKIDSPDS</sequence>
<feature type="domain" description="CCHC-type" evidence="3">
    <location>
        <begin position="185"/>
        <end position="199"/>
    </location>
</feature>
<comment type="caution">
    <text evidence="4">The sequence shown here is derived from an EMBL/GenBank/DDBJ whole genome shotgun (WGS) entry which is preliminary data.</text>
</comment>
<dbReference type="SMART" id="SM00343">
    <property type="entry name" value="ZnF_C2HC"/>
    <property type="match status" value="1"/>
</dbReference>
<gene>
    <name evidence="4" type="ORF">KPH14_012289</name>
</gene>
<keyword evidence="1" id="KW-0862">Zinc</keyword>
<keyword evidence="5" id="KW-1185">Reference proteome</keyword>
<evidence type="ECO:0000256" key="2">
    <source>
        <dbReference type="SAM" id="MobiDB-lite"/>
    </source>
</evidence>
<evidence type="ECO:0000259" key="3">
    <source>
        <dbReference type="PROSITE" id="PS50158"/>
    </source>
</evidence>
<dbReference type="GO" id="GO:0008270">
    <property type="term" value="F:zinc ion binding"/>
    <property type="evidence" value="ECO:0007669"/>
    <property type="project" value="UniProtKB-KW"/>
</dbReference>
<dbReference type="EMBL" id="JAIFRP010000464">
    <property type="protein sequence ID" value="KAK2578265.1"/>
    <property type="molecule type" value="Genomic_DNA"/>
</dbReference>